<comment type="caution">
    <text evidence="1">The sequence shown here is derived from an EMBL/GenBank/DDBJ whole genome shotgun (WGS) entry which is preliminary data.</text>
</comment>
<reference evidence="2" key="1">
    <citation type="submission" date="2017-01" db="EMBL/GenBank/DDBJ databases">
        <title>Comparative genomics of anhydrobiosis in the tardigrade Hypsibius dujardini.</title>
        <authorList>
            <person name="Yoshida Y."/>
            <person name="Koutsovoulos G."/>
            <person name="Laetsch D."/>
            <person name="Stevens L."/>
            <person name="Kumar S."/>
            <person name="Horikawa D."/>
            <person name="Ishino K."/>
            <person name="Komine S."/>
            <person name="Tomita M."/>
            <person name="Blaxter M."/>
            <person name="Arakawa K."/>
        </authorList>
    </citation>
    <scope>NUCLEOTIDE SEQUENCE [LARGE SCALE GENOMIC DNA]</scope>
    <source>
        <strain evidence="2">Z151</strain>
    </source>
</reference>
<accession>A0A9X6NIX4</accession>
<gene>
    <name evidence="1" type="ORF">BV898_18165</name>
</gene>
<name>A0A9X6NIX4_HYPEX</name>
<dbReference type="AlphaFoldDB" id="A0A9X6NIX4"/>
<keyword evidence="2" id="KW-1185">Reference proteome</keyword>
<evidence type="ECO:0000313" key="2">
    <source>
        <dbReference type="Proteomes" id="UP000192578"/>
    </source>
</evidence>
<organism evidence="1 2">
    <name type="scientific">Hypsibius exemplaris</name>
    <name type="common">Freshwater tardigrade</name>
    <dbReference type="NCBI Taxonomy" id="2072580"/>
    <lineage>
        <taxon>Eukaryota</taxon>
        <taxon>Metazoa</taxon>
        <taxon>Ecdysozoa</taxon>
        <taxon>Tardigrada</taxon>
        <taxon>Eutardigrada</taxon>
        <taxon>Parachela</taxon>
        <taxon>Hypsibioidea</taxon>
        <taxon>Hypsibiidae</taxon>
        <taxon>Hypsibius</taxon>
    </lineage>
</organism>
<dbReference type="EMBL" id="MTYJ01000342">
    <property type="protein sequence ID" value="OWA53743.1"/>
    <property type="molecule type" value="Genomic_DNA"/>
</dbReference>
<dbReference type="Proteomes" id="UP000192578">
    <property type="component" value="Unassembled WGS sequence"/>
</dbReference>
<proteinExistence type="predicted"/>
<sequence>MVNVVPNRTGDARFLAAAVFFLVPLIFNGAESDAFCDFRTATSLLLDGRIPPRSSVTPSSCSVQPPFSMPSSEGYVHSDVVPDGCGFA</sequence>
<evidence type="ECO:0000313" key="1">
    <source>
        <dbReference type="EMBL" id="OWA53743.1"/>
    </source>
</evidence>
<protein>
    <submittedName>
        <fullName evidence="1">Uncharacterized protein</fullName>
    </submittedName>
</protein>